<evidence type="ECO:0000313" key="4">
    <source>
        <dbReference type="Proteomes" id="UP000005436"/>
    </source>
</evidence>
<dbReference type="AlphaFoldDB" id="G8UN25"/>
<feature type="domain" description="Glycosyl transferase family 1" evidence="1">
    <location>
        <begin position="535"/>
        <end position="707"/>
    </location>
</feature>
<dbReference type="PATRIC" id="fig|203275.8.peg.1547"/>
<dbReference type="EC" id="2.4.-.-" evidence="3"/>
<dbReference type="Gene3D" id="3.40.50.2000">
    <property type="entry name" value="Glycogen Phosphorylase B"/>
    <property type="match status" value="2"/>
</dbReference>
<keyword evidence="3" id="KW-0808">Transferase</keyword>
<proteinExistence type="predicted"/>
<dbReference type="InterPro" id="IPR028098">
    <property type="entry name" value="Glyco_trans_4-like_N"/>
</dbReference>
<dbReference type="InterPro" id="IPR007822">
    <property type="entry name" value="LANC-like"/>
</dbReference>
<dbReference type="GeneID" id="34760133"/>
<dbReference type="InterPro" id="IPR001296">
    <property type="entry name" value="Glyco_trans_1"/>
</dbReference>
<dbReference type="Pfam" id="PF05147">
    <property type="entry name" value="LANC_like"/>
    <property type="match status" value="1"/>
</dbReference>
<dbReference type="PANTHER" id="PTHR12526">
    <property type="entry name" value="GLYCOSYLTRANSFERASE"/>
    <property type="match status" value="1"/>
</dbReference>
<keyword evidence="3" id="KW-0328">Glycosyltransferase</keyword>
<evidence type="ECO:0000313" key="3">
    <source>
        <dbReference type="EMBL" id="AEW21093.1"/>
    </source>
</evidence>
<name>G8UN25_TANFA</name>
<dbReference type="Pfam" id="PF00534">
    <property type="entry name" value="Glycos_transf_1"/>
    <property type="match status" value="1"/>
</dbReference>
<dbReference type="Proteomes" id="UP000005436">
    <property type="component" value="Chromosome"/>
</dbReference>
<dbReference type="Gene3D" id="1.50.10.20">
    <property type="match status" value="1"/>
</dbReference>
<dbReference type="CDD" id="cd03801">
    <property type="entry name" value="GT4_PimA-like"/>
    <property type="match status" value="1"/>
</dbReference>
<accession>G8UN25</accession>
<protein>
    <submittedName>
        <fullName evidence="3">Glycosyltransferase, group 1 family protein</fullName>
        <ecNumber evidence="3">2.4.-.-</ecNumber>
    </submittedName>
</protein>
<keyword evidence="4" id="KW-1185">Reference proteome</keyword>
<dbReference type="PANTHER" id="PTHR12526:SF630">
    <property type="entry name" value="GLYCOSYLTRANSFERASE"/>
    <property type="match status" value="1"/>
</dbReference>
<dbReference type="GO" id="GO:0016757">
    <property type="term" value="F:glycosyltransferase activity"/>
    <property type="evidence" value="ECO:0007669"/>
    <property type="project" value="UniProtKB-KW"/>
</dbReference>
<gene>
    <name evidence="3" type="ordered locus">BFO_1705</name>
</gene>
<dbReference type="SUPFAM" id="SSF158745">
    <property type="entry name" value="LanC-like"/>
    <property type="match status" value="1"/>
</dbReference>
<reference evidence="4" key="1">
    <citation type="submission" date="2011-12" db="EMBL/GenBank/DDBJ databases">
        <title>Complete sequence of Tannerella forsythia ATCC 43037.</title>
        <authorList>
            <person name="Dewhirst F."/>
            <person name="Tanner A."/>
            <person name="Izard J."/>
            <person name="Brinkac L."/>
            <person name="Durkin A.S."/>
            <person name="Hostetler J."/>
            <person name="Shetty J."/>
            <person name="Torralba M."/>
            <person name="Gill S."/>
            <person name="Nelson K."/>
        </authorList>
    </citation>
    <scope>NUCLEOTIDE SEQUENCE [LARGE SCALE GENOMIC DNA]</scope>
    <source>
        <strain evidence="4">ATCC 43037 / JCM 10827 / CCUG 33226 / KCTC 5666 / FDC 338</strain>
    </source>
</reference>
<organism evidence="3 4">
    <name type="scientific">Tannerella forsythia (strain ATCC 43037 / JCM 10827 / CCUG 21028 A / KCTC 5666 / FDC 338)</name>
    <name type="common">Bacteroides forsythus</name>
    <dbReference type="NCBI Taxonomy" id="203275"/>
    <lineage>
        <taxon>Bacteria</taxon>
        <taxon>Pseudomonadati</taxon>
        <taxon>Bacteroidota</taxon>
        <taxon>Bacteroidia</taxon>
        <taxon>Bacteroidales</taxon>
        <taxon>Tannerellaceae</taxon>
        <taxon>Tannerella</taxon>
    </lineage>
</organism>
<dbReference type="eggNOG" id="COG0438">
    <property type="taxonomic scope" value="Bacteria"/>
</dbReference>
<evidence type="ECO:0000259" key="1">
    <source>
        <dbReference type="Pfam" id="PF00534"/>
    </source>
</evidence>
<dbReference type="SUPFAM" id="SSF53756">
    <property type="entry name" value="UDP-Glycosyltransferase/glycogen phosphorylase"/>
    <property type="match status" value="1"/>
</dbReference>
<dbReference type="RefSeq" id="WP_014225047.1">
    <property type="nucleotide sequence ID" value="NC_016610.1"/>
</dbReference>
<dbReference type="STRING" id="203275.BFO_1705"/>
<dbReference type="Pfam" id="PF13439">
    <property type="entry name" value="Glyco_transf_4"/>
    <property type="match status" value="1"/>
</dbReference>
<dbReference type="KEGG" id="tfo:BFO_1705"/>
<dbReference type="GO" id="GO:0031179">
    <property type="term" value="P:peptide modification"/>
    <property type="evidence" value="ECO:0007669"/>
    <property type="project" value="InterPro"/>
</dbReference>
<dbReference type="EMBL" id="CP003191">
    <property type="protein sequence ID" value="AEW21093.1"/>
    <property type="molecule type" value="Genomic_DNA"/>
</dbReference>
<sequence>MINEATIRKIVDYMLLNACSINSSGLYSGKAGIALTLFEVARYLQDEYIEEQAFDLLQESLTSKTENISFEHGLSGIGYVLLYLIENKFIEADFDELFTDQYNKIIEEVDKSEGNSVFLFQALRMNYFWTSVKSIYPKDKRIDEIIRHIFEANELYFSVQFFDFNDINYTYNKNAVLKRFETYLKTVYECDYTDYSHVILDDYAKLYRNNRIMSSYNTAYYMEKLDTFEKYKDVINENKLFSCLDSVESYILTEHIDSSKPARNYNSLFSLTINKENELEKILLKHIPPGAFVAGYGQGIGQLLTHAIKNINLIIMASINLYIIDMSHAANTSGVDRYIGTLIGGLRNFLEIKTHWIHLRNDNTLLFPKEETTRHYIKCTIPLPQQYHTIISERFWLRKYNEQVYRLTKHLFDRKKNCIIHLHTLNLIDLAVYIREQTGCKIITHLHCIPWKDLYNSDKERFNKLYKHTYLNNGQKSSPNPETYVTNNCELQSYTAPDALLCVTDSAVDFLKNCIRHHTKNIQVIPNGIDDFNHSKRKQKTKSDIFYCLYVGVVNESKGIEYVLNALKIVQQQKYKVMLTIAGTCSSVFQKEVRSDYPDLNIDVRGRISFDELKELYVKSDIGIIASLQEQASYVAIEMAMFGLPIVTTAVDGLDEIFTDEENALKVHTKFSSVLGLSVDVDMMAKQIKRLIDDHELKNRLSHNVRKLYQKKFNLEQMMHRTVQVYKELVSLNKQMER</sequence>
<dbReference type="HOGENOM" id="CLU_375933_0_0_10"/>
<evidence type="ECO:0000259" key="2">
    <source>
        <dbReference type="Pfam" id="PF13439"/>
    </source>
</evidence>
<feature type="domain" description="Glycosyltransferase subfamily 4-like N-terminal" evidence="2">
    <location>
        <begin position="333"/>
        <end position="530"/>
    </location>
</feature>